<dbReference type="SMART" id="SM00320">
    <property type="entry name" value="WD40"/>
    <property type="match status" value="4"/>
</dbReference>
<dbReference type="InterPro" id="IPR001680">
    <property type="entry name" value="WD40_rpt"/>
</dbReference>
<evidence type="ECO:0000256" key="3">
    <source>
        <dbReference type="PROSITE-ProRule" id="PRU00221"/>
    </source>
</evidence>
<dbReference type="Pfam" id="PF00400">
    <property type="entry name" value="WD40"/>
    <property type="match status" value="3"/>
</dbReference>
<dbReference type="PROSITE" id="PS00678">
    <property type="entry name" value="WD_REPEATS_1"/>
    <property type="match status" value="1"/>
</dbReference>
<dbReference type="EMBL" id="JAGDFM010000033">
    <property type="protein sequence ID" value="KAG7390333.1"/>
    <property type="molecule type" value="Genomic_DNA"/>
</dbReference>
<dbReference type="PANTHER" id="PTHR19854">
    <property type="entry name" value="TRANSDUCIN BETA-LIKE 3"/>
    <property type="match status" value="1"/>
</dbReference>
<name>A0A8T1WE84_9STRA</name>
<reference evidence="4" key="1">
    <citation type="submission" date="2021-02" db="EMBL/GenBank/DDBJ databases">
        <authorList>
            <person name="Palmer J.M."/>
        </authorList>
    </citation>
    <scope>NUCLEOTIDE SEQUENCE</scope>
    <source>
        <strain evidence="4">SCRP734</strain>
    </source>
</reference>
<dbReference type="PROSITE" id="PS50294">
    <property type="entry name" value="WD_REPEATS_REGION"/>
    <property type="match status" value="2"/>
</dbReference>
<keyword evidence="2" id="KW-0677">Repeat</keyword>
<sequence>MRSTSTKAAPVGPLGVLRGHGTPVNSVGFLSPSTIVSGAGDGAVKIWDLTSRRELASNPATHSKAGVLHAAALRSTAASERKFVTQGRDGFVKLWDTQSFDAAAEPLAKFYCGSYSFTKFATLRWPGDNAAESANLIVCPSSVDNKLLVYDVRGDSSTPAMTLTMPDAATKRGMCVSLSLFDSSVAQSEDGAGGNMQTYIAAGFEGGQLAIMDLKSGGKVACETTVIQGANALLSFDVTRDGRSAICGSSGEELYAANFDVASYTLSSRPFFSCSHGGFSSVCIRGDQRIVATAGWDHRVRIFHLRKLKPLAVLKYHSESVFALDFSADSALLTSCSKDQKIALWSIYPPSATTAASALRPY</sequence>
<comment type="caution">
    <text evidence="4">The sequence shown here is derived from an EMBL/GenBank/DDBJ whole genome shotgun (WGS) entry which is preliminary data.</text>
</comment>
<gene>
    <name evidence="4" type="primary">GNB1L</name>
    <name evidence="4" type="ORF">PHYPSEUDO_008161</name>
</gene>
<evidence type="ECO:0000256" key="2">
    <source>
        <dbReference type="ARBA" id="ARBA00022737"/>
    </source>
</evidence>
<keyword evidence="5" id="KW-1185">Reference proteome</keyword>
<organism evidence="4 5">
    <name type="scientific">Phytophthora pseudosyringae</name>
    <dbReference type="NCBI Taxonomy" id="221518"/>
    <lineage>
        <taxon>Eukaryota</taxon>
        <taxon>Sar</taxon>
        <taxon>Stramenopiles</taxon>
        <taxon>Oomycota</taxon>
        <taxon>Peronosporomycetes</taxon>
        <taxon>Peronosporales</taxon>
        <taxon>Peronosporaceae</taxon>
        <taxon>Phytophthora</taxon>
    </lineage>
</organism>
<evidence type="ECO:0000256" key="1">
    <source>
        <dbReference type="ARBA" id="ARBA00022574"/>
    </source>
</evidence>
<keyword evidence="1 3" id="KW-0853">WD repeat</keyword>
<dbReference type="Proteomes" id="UP000694044">
    <property type="component" value="Unassembled WGS sequence"/>
</dbReference>
<evidence type="ECO:0000313" key="5">
    <source>
        <dbReference type="Proteomes" id="UP000694044"/>
    </source>
</evidence>
<dbReference type="InterPro" id="IPR019775">
    <property type="entry name" value="WD40_repeat_CS"/>
</dbReference>
<evidence type="ECO:0000313" key="4">
    <source>
        <dbReference type="EMBL" id="KAG7390333.1"/>
    </source>
</evidence>
<proteinExistence type="predicted"/>
<feature type="repeat" description="WD" evidence="3">
    <location>
        <begin position="314"/>
        <end position="347"/>
    </location>
</feature>
<protein>
    <submittedName>
        <fullName evidence="4">Guanine nucleotide binding protein (G protein), beta polypeptide 1-like</fullName>
    </submittedName>
</protein>
<dbReference type="PROSITE" id="PS50082">
    <property type="entry name" value="WD_REPEATS_2"/>
    <property type="match status" value="2"/>
</dbReference>
<accession>A0A8T1WE84</accession>
<feature type="repeat" description="WD" evidence="3">
    <location>
        <begin position="17"/>
        <end position="57"/>
    </location>
</feature>
<dbReference type="OrthoDB" id="7668193at2759"/>
<dbReference type="AlphaFoldDB" id="A0A8T1WE84"/>
<dbReference type="PANTHER" id="PTHR19854:SF1">
    <property type="entry name" value="GUANINE NUCLEOTIDE-BINDING PROTEIN SUBUNIT BETA-LIKE PROTEIN 1"/>
    <property type="match status" value="1"/>
</dbReference>